<dbReference type="Proteomes" id="UP000178323">
    <property type="component" value="Unassembled WGS sequence"/>
</dbReference>
<evidence type="ECO:0000256" key="1">
    <source>
        <dbReference type="SAM" id="MobiDB-lite"/>
    </source>
</evidence>
<dbReference type="EMBL" id="MFFS01000076">
    <property type="protein sequence ID" value="OGF20939.1"/>
    <property type="molecule type" value="Genomic_DNA"/>
</dbReference>
<evidence type="ECO:0000313" key="2">
    <source>
        <dbReference type="EMBL" id="OGF20939.1"/>
    </source>
</evidence>
<protein>
    <submittedName>
        <fullName evidence="2">Uncharacterized protein</fullName>
    </submittedName>
</protein>
<gene>
    <name evidence="2" type="ORF">A2Y83_01705</name>
</gene>
<dbReference type="PANTHER" id="PTHR36928">
    <property type="entry name" value="PHOSPHATASE YCDX-RELATED"/>
    <property type="match status" value="1"/>
</dbReference>
<dbReference type="GO" id="GO:0005829">
    <property type="term" value="C:cytosol"/>
    <property type="evidence" value="ECO:0007669"/>
    <property type="project" value="TreeGrafter"/>
</dbReference>
<feature type="region of interest" description="Disordered" evidence="1">
    <location>
        <begin position="1"/>
        <end position="31"/>
    </location>
</feature>
<accession>A0A1F5S2N5</accession>
<proteinExistence type="predicted"/>
<feature type="compositionally biased region" description="Basic and acidic residues" evidence="1">
    <location>
        <begin position="11"/>
        <end position="31"/>
    </location>
</feature>
<evidence type="ECO:0000313" key="3">
    <source>
        <dbReference type="Proteomes" id="UP000178323"/>
    </source>
</evidence>
<dbReference type="PANTHER" id="PTHR36928:SF1">
    <property type="entry name" value="PHOSPHATASE YCDX-RELATED"/>
    <property type="match status" value="1"/>
</dbReference>
<organism evidence="2 3">
    <name type="scientific">Candidatus Falkowbacteria bacterium RBG_13_39_14</name>
    <dbReference type="NCBI Taxonomy" id="1797985"/>
    <lineage>
        <taxon>Bacteria</taxon>
        <taxon>Candidatus Falkowiibacteriota</taxon>
    </lineage>
</organism>
<dbReference type="STRING" id="1797985.A2Y83_01705"/>
<dbReference type="InterPro" id="IPR050243">
    <property type="entry name" value="PHP_phosphatase"/>
</dbReference>
<dbReference type="GO" id="GO:0008270">
    <property type="term" value="F:zinc ion binding"/>
    <property type="evidence" value="ECO:0007669"/>
    <property type="project" value="TreeGrafter"/>
</dbReference>
<dbReference type="InterPro" id="IPR016195">
    <property type="entry name" value="Pol/histidinol_Pase-like"/>
</dbReference>
<sequence length="415" mass="48103">MREISPIPPIEIEKIDPQSRLSEEEKETKNELREKEIILRKGALEEKSFERLSERIMERFAGTCHGHSERSTRPETGHAEGIYTKEEMLQYYDKLCLKFGAFTEHVLPSNPEYQDENSPICRDLLKEAQEITGLNKERKGAKALSGVEADNMYDAETGEFKIDIPDSVLAKMDVAIASRHAMPSIEIEKDVKLIKESLLMAIRNPHADIIGHPDRNTRFDKNQLESWKKENKKNDKDYWEKEYWPLWPEILEEMEKNHKAFEININSQPGRELWKMLAESNVKIFINFDAHDFENKKDFLKDKLKKGIPLTKDEQEKKELWNKGASAIRNWGEGRETEDDADAIEEYKTDRLTSGPGSRAIRELVKIFKKMDKYGMGKDRIVNSSLENLISFLVDERGKTTENLMNIKAGLGNKE</sequence>
<dbReference type="SUPFAM" id="SSF89550">
    <property type="entry name" value="PHP domain-like"/>
    <property type="match status" value="1"/>
</dbReference>
<comment type="caution">
    <text evidence="2">The sequence shown here is derived from an EMBL/GenBank/DDBJ whole genome shotgun (WGS) entry which is preliminary data.</text>
</comment>
<dbReference type="AlphaFoldDB" id="A0A1F5S2N5"/>
<name>A0A1F5S2N5_9BACT</name>
<dbReference type="Gene3D" id="3.20.20.140">
    <property type="entry name" value="Metal-dependent hydrolases"/>
    <property type="match status" value="1"/>
</dbReference>
<dbReference type="GO" id="GO:0042578">
    <property type="term" value="F:phosphoric ester hydrolase activity"/>
    <property type="evidence" value="ECO:0007669"/>
    <property type="project" value="TreeGrafter"/>
</dbReference>
<reference evidence="2 3" key="1">
    <citation type="journal article" date="2016" name="Nat. Commun.">
        <title>Thousands of microbial genomes shed light on interconnected biogeochemical processes in an aquifer system.</title>
        <authorList>
            <person name="Anantharaman K."/>
            <person name="Brown C.T."/>
            <person name="Hug L.A."/>
            <person name="Sharon I."/>
            <person name="Castelle C.J."/>
            <person name="Probst A.J."/>
            <person name="Thomas B.C."/>
            <person name="Singh A."/>
            <person name="Wilkins M.J."/>
            <person name="Karaoz U."/>
            <person name="Brodie E.L."/>
            <person name="Williams K.H."/>
            <person name="Hubbard S.S."/>
            <person name="Banfield J.F."/>
        </authorList>
    </citation>
    <scope>NUCLEOTIDE SEQUENCE [LARGE SCALE GENOMIC DNA]</scope>
</reference>